<dbReference type="EMBL" id="JAHWQX010000001">
    <property type="protein sequence ID" value="MBW3096251.1"/>
    <property type="molecule type" value="Genomic_DNA"/>
</dbReference>
<dbReference type="RefSeq" id="WP_219158295.1">
    <property type="nucleotide sequence ID" value="NZ_JAHWQX010000001.1"/>
</dbReference>
<name>A0ABS6WJY1_9HYPH</name>
<comment type="caution">
    <text evidence="1">The sequence shown here is derived from an EMBL/GenBank/DDBJ whole genome shotgun (WGS) entry which is preliminary data.</text>
</comment>
<dbReference type="PROSITE" id="PS51318">
    <property type="entry name" value="TAT"/>
    <property type="match status" value="1"/>
</dbReference>
<sequence>MATLDTITRRTLLRGAPLAALVPSTPMSDMARAIAWHRQSLKEFSANCWRSDELDPRYASDTPENNERIFATALKREEETLADLLQLPAHDATAMSAKGAYLLAYLERDGLEERHVKLLLKSMIA</sequence>
<evidence type="ECO:0000313" key="2">
    <source>
        <dbReference type="Proteomes" id="UP001430804"/>
    </source>
</evidence>
<accession>A0ABS6WJY1</accession>
<evidence type="ECO:0000313" key="1">
    <source>
        <dbReference type="EMBL" id="MBW3096251.1"/>
    </source>
</evidence>
<organism evidence="1 2">
    <name type="scientific">Pseudohoeflea coraliihabitans</name>
    <dbReference type="NCBI Taxonomy" id="2860393"/>
    <lineage>
        <taxon>Bacteria</taxon>
        <taxon>Pseudomonadati</taxon>
        <taxon>Pseudomonadota</taxon>
        <taxon>Alphaproteobacteria</taxon>
        <taxon>Hyphomicrobiales</taxon>
        <taxon>Rhizobiaceae</taxon>
        <taxon>Pseudohoeflea</taxon>
    </lineage>
</organism>
<keyword evidence="2" id="KW-1185">Reference proteome</keyword>
<dbReference type="InterPro" id="IPR006311">
    <property type="entry name" value="TAT_signal"/>
</dbReference>
<protein>
    <recommendedName>
        <fullName evidence="3">Twin-arginine translocation pathway signal</fullName>
    </recommendedName>
</protein>
<evidence type="ECO:0008006" key="3">
    <source>
        <dbReference type="Google" id="ProtNLM"/>
    </source>
</evidence>
<proteinExistence type="predicted"/>
<dbReference type="Proteomes" id="UP001430804">
    <property type="component" value="Unassembled WGS sequence"/>
</dbReference>
<gene>
    <name evidence="1" type="ORF">KY465_03035</name>
</gene>
<reference evidence="1" key="1">
    <citation type="submission" date="2021-07" db="EMBL/GenBank/DDBJ databases">
        <title>Pseudohoeflea marina sp. nov. a polyhydroxyalcanoate-producing bacterium.</title>
        <authorList>
            <person name="Zheng W."/>
            <person name="Yu S."/>
            <person name="Huang Y."/>
        </authorList>
    </citation>
    <scope>NUCLEOTIDE SEQUENCE</scope>
    <source>
        <strain evidence="1">DP4N28-3</strain>
    </source>
</reference>